<accession>A0A0F9PXS3</accession>
<feature type="region of interest" description="Disordered" evidence="1">
    <location>
        <begin position="55"/>
        <end position="86"/>
    </location>
</feature>
<feature type="compositionally biased region" description="Basic and acidic residues" evidence="1">
    <location>
        <begin position="55"/>
        <end position="65"/>
    </location>
</feature>
<gene>
    <name evidence="2" type="ORF">LCGC14_0773770</name>
</gene>
<dbReference type="EMBL" id="LAZR01001966">
    <property type="protein sequence ID" value="KKN36435.1"/>
    <property type="molecule type" value="Genomic_DNA"/>
</dbReference>
<protein>
    <submittedName>
        <fullName evidence="2">Uncharacterized protein</fullName>
    </submittedName>
</protein>
<comment type="caution">
    <text evidence="2">The sequence shown here is derived from an EMBL/GenBank/DDBJ whole genome shotgun (WGS) entry which is preliminary data.</text>
</comment>
<name>A0A0F9PXS3_9ZZZZ</name>
<dbReference type="AlphaFoldDB" id="A0A0F9PXS3"/>
<organism evidence="2">
    <name type="scientific">marine sediment metagenome</name>
    <dbReference type="NCBI Taxonomy" id="412755"/>
    <lineage>
        <taxon>unclassified sequences</taxon>
        <taxon>metagenomes</taxon>
        <taxon>ecological metagenomes</taxon>
    </lineage>
</organism>
<proteinExistence type="predicted"/>
<reference evidence="2" key="1">
    <citation type="journal article" date="2015" name="Nature">
        <title>Complex archaea that bridge the gap between prokaryotes and eukaryotes.</title>
        <authorList>
            <person name="Spang A."/>
            <person name="Saw J.H."/>
            <person name="Jorgensen S.L."/>
            <person name="Zaremba-Niedzwiedzka K."/>
            <person name="Martijn J."/>
            <person name="Lind A.E."/>
            <person name="van Eijk R."/>
            <person name="Schleper C."/>
            <person name="Guy L."/>
            <person name="Ettema T.J."/>
        </authorList>
    </citation>
    <scope>NUCLEOTIDE SEQUENCE</scope>
</reference>
<evidence type="ECO:0000313" key="2">
    <source>
        <dbReference type="EMBL" id="KKN36435.1"/>
    </source>
</evidence>
<evidence type="ECO:0000256" key="1">
    <source>
        <dbReference type="SAM" id="MobiDB-lite"/>
    </source>
</evidence>
<sequence length="86" mass="9526">MNYEAVLKQNNGFTVPQALFDDKFSAFEKSYSGDVDGNDAPAWRAFEIAYKRGELHGNTRPDNKSSRRSFRGRSKGGSDTGDDGSE</sequence>